<dbReference type="Proteomes" id="UP001055879">
    <property type="component" value="Linkage Group LG02"/>
</dbReference>
<accession>A0ACB9EHT4</accession>
<name>A0ACB9EHT4_ARCLA</name>
<keyword evidence="2" id="KW-1185">Reference proteome</keyword>
<reference evidence="1 2" key="2">
    <citation type="journal article" date="2022" name="Mol. Ecol. Resour.">
        <title>The genomes of chicory, endive, great burdock and yacon provide insights into Asteraceae paleo-polyploidization history and plant inulin production.</title>
        <authorList>
            <person name="Fan W."/>
            <person name="Wang S."/>
            <person name="Wang H."/>
            <person name="Wang A."/>
            <person name="Jiang F."/>
            <person name="Liu H."/>
            <person name="Zhao H."/>
            <person name="Xu D."/>
            <person name="Zhang Y."/>
        </authorList>
    </citation>
    <scope>NUCLEOTIDE SEQUENCE [LARGE SCALE GENOMIC DNA]</scope>
    <source>
        <strain evidence="2">cv. Niubang</strain>
    </source>
</reference>
<evidence type="ECO:0000313" key="1">
    <source>
        <dbReference type="EMBL" id="KAI3758370.1"/>
    </source>
</evidence>
<reference evidence="2" key="1">
    <citation type="journal article" date="2022" name="Mol. Ecol. Resour.">
        <title>The genomes of chicory, endive, great burdock and yacon provide insights into Asteraceae palaeo-polyploidization history and plant inulin production.</title>
        <authorList>
            <person name="Fan W."/>
            <person name="Wang S."/>
            <person name="Wang H."/>
            <person name="Wang A."/>
            <person name="Jiang F."/>
            <person name="Liu H."/>
            <person name="Zhao H."/>
            <person name="Xu D."/>
            <person name="Zhang Y."/>
        </authorList>
    </citation>
    <scope>NUCLEOTIDE SEQUENCE [LARGE SCALE GENOMIC DNA]</scope>
    <source>
        <strain evidence="2">cv. Niubang</strain>
    </source>
</reference>
<sequence>MLKRSIATFTISEALPIGKLSSGKFRCSGTFVGERKLMSMIHQELDRGQHVMNLYLTLNLQHQRILKGLDKGKGMYNQSMKSPSPCRNGNRRRDGDKTETETGKRGPEKGKWEVIVYRAVNAPMDIRDGVGDGIWQGQRLRRRERRS</sequence>
<protein>
    <submittedName>
        <fullName evidence="1">Uncharacterized protein</fullName>
    </submittedName>
</protein>
<proteinExistence type="predicted"/>
<dbReference type="EMBL" id="CM042048">
    <property type="protein sequence ID" value="KAI3758370.1"/>
    <property type="molecule type" value="Genomic_DNA"/>
</dbReference>
<organism evidence="1 2">
    <name type="scientific">Arctium lappa</name>
    <name type="common">Greater burdock</name>
    <name type="synonym">Lappa major</name>
    <dbReference type="NCBI Taxonomy" id="4217"/>
    <lineage>
        <taxon>Eukaryota</taxon>
        <taxon>Viridiplantae</taxon>
        <taxon>Streptophyta</taxon>
        <taxon>Embryophyta</taxon>
        <taxon>Tracheophyta</taxon>
        <taxon>Spermatophyta</taxon>
        <taxon>Magnoliopsida</taxon>
        <taxon>eudicotyledons</taxon>
        <taxon>Gunneridae</taxon>
        <taxon>Pentapetalae</taxon>
        <taxon>asterids</taxon>
        <taxon>campanulids</taxon>
        <taxon>Asterales</taxon>
        <taxon>Asteraceae</taxon>
        <taxon>Carduoideae</taxon>
        <taxon>Cardueae</taxon>
        <taxon>Arctiinae</taxon>
        <taxon>Arctium</taxon>
    </lineage>
</organism>
<gene>
    <name evidence="1" type="ORF">L6452_05930</name>
</gene>
<evidence type="ECO:0000313" key="2">
    <source>
        <dbReference type="Proteomes" id="UP001055879"/>
    </source>
</evidence>
<comment type="caution">
    <text evidence="1">The sequence shown here is derived from an EMBL/GenBank/DDBJ whole genome shotgun (WGS) entry which is preliminary data.</text>
</comment>